<name>A0AAV2FJZ4_9ROSI</name>
<accession>A0AAV2FJZ4</accession>
<dbReference type="AlphaFoldDB" id="A0AAV2FJZ4"/>
<dbReference type="Proteomes" id="UP001497516">
    <property type="component" value="Chromosome 7"/>
</dbReference>
<evidence type="ECO:0000313" key="3">
    <source>
        <dbReference type="Proteomes" id="UP001497516"/>
    </source>
</evidence>
<reference evidence="2 3" key="1">
    <citation type="submission" date="2024-04" db="EMBL/GenBank/DDBJ databases">
        <authorList>
            <person name="Fracassetti M."/>
        </authorList>
    </citation>
    <scope>NUCLEOTIDE SEQUENCE [LARGE SCALE GENOMIC DNA]</scope>
</reference>
<evidence type="ECO:0000313" key="2">
    <source>
        <dbReference type="EMBL" id="CAL1398580.1"/>
    </source>
</evidence>
<gene>
    <name evidence="2" type="ORF">LTRI10_LOCUS38805</name>
</gene>
<feature type="compositionally biased region" description="Low complexity" evidence="1">
    <location>
        <begin position="23"/>
        <end position="32"/>
    </location>
</feature>
<feature type="compositionally biased region" description="Basic residues" evidence="1">
    <location>
        <begin position="1"/>
        <end position="10"/>
    </location>
</feature>
<proteinExistence type="predicted"/>
<feature type="region of interest" description="Disordered" evidence="1">
    <location>
        <begin position="1"/>
        <end position="46"/>
    </location>
</feature>
<dbReference type="EMBL" id="OZ034820">
    <property type="protein sequence ID" value="CAL1398580.1"/>
    <property type="molecule type" value="Genomic_DNA"/>
</dbReference>
<keyword evidence="3" id="KW-1185">Reference proteome</keyword>
<evidence type="ECO:0000256" key="1">
    <source>
        <dbReference type="SAM" id="MobiDB-lite"/>
    </source>
</evidence>
<organism evidence="2 3">
    <name type="scientific">Linum trigynum</name>
    <dbReference type="NCBI Taxonomy" id="586398"/>
    <lineage>
        <taxon>Eukaryota</taxon>
        <taxon>Viridiplantae</taxon>
        <taxon>Streptophyta</taxon>
        <taxon>Embryophyta</taxon>
        <taxon>Tracheophyta</taxon>
        <taxon>Spermatophyta</taxon>
        <taxon>Magnoliopsida</taxon>
        <taxon>eudicotyledons</taxon>
        <taxon>Gunneridae</taxon>
        <taxon>Pentapetalae</taxon>
        <taxon>rosids</taxon>
        <taxon>fabids</taxon>
        <taxon>Malpighiales</taxon>
        <taxon>Linaceae</taxon>
        <taxon>Linum</taxon>
    </lineage>
</organism>
<feature type="compositionally biased region" description="Basic and acidic residues" evidence="1">
    <location>
        <begin position="33"/>
        <end position="45"/>
    </location>
</feature>
<protein>
    <submittedName>
        <fullName evidence="2">Uncharacterized protein</fullName>
    </submittedName>
</protein>
<sequence length="79" mass="8609">MRPRRGRGGGRKGMASGDFALAEQGSSSSSRQSGREMVDRGERRSAVAGVRWSMEEGWAGGRETGRDFASRDAEEIFLD</sequence>